<dbReference type="EMBL" id="CP118605">
    <property type="protein sequence ID" value="WGL17770.1"/>
    <property type="molecule type" value="Genomic_DNA"/>
</dbReference>
<proteinExistence type="predicted"/>
<evidence type="ECO:0000313" key="2">
    <source>
        <dbReference type="Proteomes" id="UP001236500"/>
    </source>
</evidence>
<reference evidence="1 2" key="1">
    <citation type="submission" date="2023-02" db="EMBL/GenBank/DDBJ databases">
        <title>Description and genomic characterization of Microbulbifer bruguierae sp. nov., isolated from the sediment of mangrove plant Bruguiera sexangula.</title>
        <authorList>
            <person name="Long M."/>
        </authorList>
    </citation>
    <scope>NUCLEOTIDE SEQUENCE [LARGE SCALE GENOMIC DNA]</scope>
    <source>
        <strain evidence="1 2">H12</strain>
    </source>
</reference>
<name>A0ABY8NGF6_9GAMM</name>
<evidence type="ECO:0000313" key="1">
    <source>
        <dbReference type="EMBL" id="WGL17770.1"/>
    </source>
</evidence>
<dbReference type="InterPro" id="IPR011990">
    <property type="entry name" value="TPR-like_helical_dom_sf"/>
</dbReference>
<dbReference type="RefSeq" id="WP_280321674.1">
    <property type="nucleotide sequence ID" value="NZ_CP118605.1"/>
</dbReference>
<dbReference type="SUPFAM" id="SSF48452">
    <property type="entry name" value="TPR-like"/>
    <property type="match status" value="1"/>
</dbReference>
<accession>A0ABY8NGF6</accession>
<dbReference type="Proteomes" id="UP001236500">
    <property type="component" value="Chromosome"/>
</dbReference>
<gene>
    <name evidence="1" type="ORF">PVT68_05610</name>
</gene>
<organism evidence="1 2">
    <name type="scientific">Microbulbifer bruguierae</name>
    <dbReference type="NCBI Taxonomy" id="3029061"/>
    <lineage>
        <taxon>Bacteria</taxon>
        <taxon>Pseudomonadati</taxon>
        <taxon>Pseudomonadota</taxon>
        <taxon>Gammaproteobacteria</taxon>
        <taxon>Cellvibrionales</taxon>
        <taxon>Microbulbiferaceae</taxon>
        <taxon>Microbulbifer</taxon>
    </lineage>
</organism>
<dbReference type="Gene3D" id="1.25.40.10">
    <property type="entry name" value="Tetratricopeptide repeat domain"/>
    <property type="match status" value="1"/>
</dbReference>
<sequence length="329" mass="38073">MEGFSPEALRTLRQQSAELKRLQKLDTATQDQQQQITRLHTSLQKFERKVIHSAIRLEKQSDWHGAEQLLRGATRVYPDSQLLVSTQRQLAERRQLREERVRMELAIQQGEQLLKDAEAYQQLRQLQGPGLLNWLELKHHLRKSRESAQALQKYSQRALAREDYVLARRGLEIAQRLYSEDAQKDSDQLEQIERDLAMINRQLQPPKPQPVSIPKVNDDITVTELQQALETGDLVSARQHLNRLQQQSPEHPQLLPLQSRFHIQLNNRVQAAIKQGNDLYSQGRIEPALEVWRQTRILAPDNIELLGNILRAEKVLENLKALSIPSSTP</sequence>
<keyword evidence="2" id="KW-1185">Reference proteome</keyword>
<protein>
    <submittedName>
        <fullName evidence="1">Uncharacterized protein</fullName>
    </submittedName>
</protein>